<gene>
    <name evidence="3" type="ORF">B1B_13315</name>
</gene>
<evidence type="ECO:0000259" key="2">
    <source>
        <dbReference type="Pfam" id="PF09843"/>
    </source>
</evidence>
<organism evidence="3">
    <name type="scientific">mine drainage metagenome</name>
    <dbReference type="NCBI Taxonomy" id="410659"/>
    <lineage>
        <taxon>unclassified sequences</taxon>
        <taxon>metagenomes</taxon>
        <taxon>ecological metagenomes</taxon>
    </lineage>
</organism>
<name>T0ZJP6_9ZZZZ</name>
<evidence type="ECO:0000256" key="1">
    <source>
        <dbReference type="SAM" id="Phobius"/>
    </source>
</evidence>
<feature type="domain" description="DUF2070" evidence="2">
    <location>
        <begin position="5"/>
        <end position="209"/>
    </location>
</feature>
<reference evidence="3" key="2">
    <citation type="journal article" date="2014" name="ISME J.">
        <title>Microbial stratification in low pH oxic and suboxic macroscopic growths along an acid mine drainage.</title>
        <authorList>
            <person name="Mendez-Garcia C."/>
            <person name="Mesa V."/>
            <person name="Sprenger R.R."/>
            <person name="Richter M."/>
            <person name="Diez M.S."/>
            <person name="Solano J."/>
            <person name="Bargiela R."/>
            <person name="Golyshina O.V."/>
            <person name="Manteca A."/>
            <person name="Ramos J.L."/>
            <person name="Gallego J.R."/>
            <person name="Llorente I."/>
            <person name="Martins Dos Santos V.A."/>
            <person name="Jensen O.N."/>
            <person name="Pelaez A.I."/>
            <person name="Sanchez J."/>
            <person name="Ferrer M."/>
        </authorList>
    </citation>
    <scope>NUCLEOTIDE SEQUENCE</scope>
</reference>
<dbReference type="InterPro" id="IPR019204">
    <property type="entry name" value="DUF2070_membrane"/>
</dbReference>
<dbReference type="EMBL" id="AUZY01008769">
    <property type="protein sequence ID" value="EQD44893.1"/>
    <property type="molecule type" value="Genomic_DNA"/>
</dbReference>
<keyword evidence="1" id="KW-1133">Transmembrane helix</keyword>
<feature type="transmembrane region" description="Helical" evidence="1">
    <location>
        <begin position="194"/>
        <end position="217"/>
    </location>
</feature>
<evidence type="ECO:0000313" key="3">
    <source>
        <dbReference type="EMBL" id="EQD44893.1"/>
    </source>
</evidence>
<accession>T0ZJP6</accession>
<keyword evidence="1" id="KW-0812">Transmembrane</keyword>
<dbReference type="AlphaFoldDB" id="T0ZJP6"/>
<reference evidence="3" key="1">
    <citation type="submission" date="2013-08" db="EMBL/GenBank/DDBJ databases">
        <authorList>
            <person name="Mendez C."/>
            <person name="Richter M."/>
            <person name="Ferrer M."/>
            <person name="Sanchez J."/>
        </authorList>
    </citation>
    <scope>NUCLEOTIDE SEQUENCE</scope>
</reference>
<keyword evidence="1" id="KW-0472">Membrane</keyword>
<protein>
    <recommendedName>
        <fullName evidence="2">DUF2070 domain-containing protein</fullName>
    </recommendedName>
</protein>
<proteinExistence type="predicted"/>
<comment type="caution">
    <text evidence="3">The sequence shown here is derived from an EMBL/GenBank/DDBJ whole genome shotgun (WGS) entry which is preliminary data.</text>
</comment>
<sequence length="218" mass="22522">GGPIVVLIDAHNSYVVDRGDVQYGTPTAEKLVADAKAAVRAAVAAARPGPIEIGVAAKTDYDLPHQGIASQGLRTLVVRAAGSTSAYLLIDGNNLNTGMREPIVRALEGVVDIAEVMTTDNHVVHESDGSTNPVGERYSASSIARDALAVAREAIANLAPVELRRGTKEVPDVLALGPGYTARLLTSIGDTVSVLGNALLTTFLLLLASSLVVLIAVP</sequence>
<dbReference type="Pfam" id="PF09843">
    <property type="entry name" value="DUF2070"/>
    <property type="match status" value="1"/>
</dbReference>
<feature type="non-terminal residue" evidence="3">
    <location>
        <position position="1"/>
    </location>
</feature>